<evidence type="ECO:0000313" key="3">
    <source>
        <dbReference type="Proteomes" id="UP000198356"/>
    </source>
</evidence>
<sequence length="103" mass="11844">MRMKETRPARPWVTEPVVDAAHRIRGRMRDLRESQSGYADREESPRVQESKFLLFRGALPSLPMREGETRDRLAVWFVLGAWFTLFAFIGVVLATAILIKGRA</sequence>
<proteinExistence type="predicted"/>
<gene>
    <name evidence="2" type="ORF">SAMN05421770_101924</name>
</gene>
<keyword evidence="1" id="KW-1133">Transmembrane helix</keyword>
<protein>
    <submittedName>
        <fullName evidence="2">Uncharacterized protein</fullName>
    </submittedName>
</protein>
<dbReference type="EMBL" id="FZOU01000001">
    <property type="protein sequence ID" value="SNS42787.1"/>
    <property type="molecule type" value="Genomic_DNA"/>
</dbReference>
<reference evidence="2 3" key="1">
    <citation type="submission" date="2017-06" db="EMBL/GenBank/DDBJ databases">
        <authorList>
            <person name="Kim H.J."/>
            <person name="Triplett B.A."/>
        </authorList>
    </citation>
    <scope>NUCLEOTIDE SEQUENCE [LARGE SCALE GENOMIC DNA]</scope>
    <source>
        <strain evidence="2 3">DSM 18704</strain>
    </source>
</reference>
<evidence type="ECO:0000256" key="1">
    <source>
        <dbReference type="SAM" id="Phobius"/>
    </source>
</evidence>
<keyword evidence="1" id="KW-0812">Transmembrane</keyword>
<keyword evidence="1" id="KW-0472">Membrane</keyword>
<keyword evidence="3" id="KW-1185">Reference proteome</keyword>
<feature type="transmembrane region" description="Helical" evidence="1">
    <location>
        <begin position="73"/>
        <end position="99"/>
    </location>
</feature>
<evidence type="ECO:0000313" key="2">
    <source>
        <dbReference type="EMBL" id="SNS42787.1"/>
    </source>
</evidence>
<name>A0A239EDV0_9BACT</name>
<dbReference type="AlphaFoldDB" id="A0A239EDV0"/>
<organism evidence="2 3">
    <name type="scientific">Granulicella rosea</name>
    <dbReference type="NCBI Taxonomy" id="474952"/>
    <lineage>
        <taxon>Bacteria</taxon>
        <taxon>Pseudomonadati</taxon>
        <taxon>Acidobacteriota</taxon>
        <taxon>Terriglobia</taxon>
        <taxon>Terriglobales</taxon>
        <taxon>Acidobacteriaceae</taxon>
        <taxon>Granulicella</taxon>
    </lineage>
</organism>
<dbReference type="Proteomes" id="UP000198356">
    <property type="component" value="Unassembled WGS sequence"/>
</dbReference>
<accession>A0A239EDV0</accession>